<accession>A0A8T8HUY6</accession>
<sequence length="166" mass="18277">FGAYLVQVASRFTGLEDLPAEFAVAALHTALPPTMSPGYVSHDLRVTDVTERWDDEGRLAIAVTVASRLPTHLERVCGRWRGWLRERELFGSEVRWSEPFDNDRLVALPMVQLWVPVPVESLPAPRYRAGAPDVTTAKNAVKTIVALLNQHLAPVLDALGDSAQVA</sequence>
<evidence type="ECO:0000313" key="2">
    <source>
        <dbReference type="Proteomes" id="UP000671828"/>
    </source>
</evidence>
<dbReference type="EMBL" id="CP072788">
    <property type="protein sequence ID" value="QTR02169.1"/>
    <property type="molecule type" value="Genomic_DNA"/>
</dbReference>
<name>A0A8T8HUY6_9PSEU</name>
<gene>
    <name evidence="1" type="ORF">J7S33_23630</name>
</gene>
<organism evidence="1 2">
    <name type="scientific">Saccharothrix algeriensis</name>
    <dbReference type="NCBI Taxonomy" id="173560"/>
    <lineage>
        <taxon>Bacteria</taxon>
        <taxon>Bacillati</taxon>
        <taxon>Actinomycetota</taxon>
        <taxon>Actinomycetes</taxon>
        <taxon>Pseudonocardiales</taxon>
        <taxon>Pseudonocardiaceae</taxon>
        <taxon>Saccharothrix</taxon>
    </lineage>
</organism>
<dbReference type="Proteomes" id="UP000671828">
    <property type="component" value="Chromosome"/>
</dbReference>
<dbReference type="AlphaFoldDB" id="A0A8T8HUY6"/>
<protein>
    <submittedName>
        <fullName evidence="1">Uncharacterized protein</fullName>
    </submittedName>
</protein>
<reference evidence="1" key="1">
    <citation type="submission" date="2021-04" db="EMBL/GenBank/DDBJ databases">
        <title>Saccharothrix algeriensis WGS.</title>
        <authorList>
            <person name="Stuskova K."/>
            <person name="Hakalova E."/>
            <person name="Tebbal A.B."/>
            <person name="Eichmeier A."/>
        </authorList>
    </citation>
    <scope>NUCLEOTIDE SEQUENCE</scope>
    <source>
        <strain evidence="1">NRRL B-24137</strain>
    </source>
</reference>
<proteinExistence type="predicted"/>
<evidence type="ECO:0000313" key="1">
    <source>
        <dbReference type="EMBL" id="QTR02169.1"/>
    </source>
</evidence>
<feature type="non-terminal residue" evidence="1">
    <location>
        <position position="1"/>
    </location>
</feature>